<sequence length="144" mass="16437">LWFDYAYGNLLKVDGFGNILVGMHGFKFLKTSEIEEIYPNKFLQLSESRVFVLNTLFNLPETHLLAHLIDFFDSHPNYTALEDKTGVRGGDVLMSYKSIFYDCRSALDWVHLEMMIIDGGVHSRGRQSISIDIIDFSVDVVQAP</sequence>
<accession>A0A183GAK5</accession>
<dbReference type="Pfam" id="PF05761">
    <property type="entry name" value="5_nucleotid"/>
    <property type="match status" value="1"/>
</dbReference>
<proteinExistence type="predicted"/>
<dbReference type="PANTHER" id="PTHR12103:SF15">
    <property type="entry name" value="CYTOSOLIC PURINE 5'-NUCLEOTIDASE"/>
    <property type="match status" value="1"/>
</dbReference>
<evidence type="ECO:0000313" key="4">
    <source>
        <dbReference type="Proteomes" id="UP000050761"/>
    </source>
</evidence>
<keyword evidence="3" id="KW-0460">Magnesium</keyword>
<dbReference type="GO" id="GO:0008253">
    <property type="term" value="F:5'-nucleotidase activity"/>
    <property type="evidence" value="ECO:0007669"/>
    <property type="project" value="TreeGrafter"/>
</dbReference>
<keyword evidence="1" id="KW-0479">Metal-binding</keyword>
<dbReference type="PANTHER" id="PTHR12103">
    <property type="entry name" value="5'-NUCLEOTIDASE DOMAIN-CONTAINING"/>
    <property type="match status" value="1"/>
</dbReference>
<organism evidence="4 5">
    <name type="scientific">Heligmosomoides polygyrus</name>
    <name type="common">Parasitic roundworm</name>
    <dbReference type="NCBI Taxonomy" id="6339"/>
    <lineage>
        <taxon>Eukaryota</taxon>
        <taxon>Metazoa</taxon>
        <taxon>Ecdysozoa</taxon>
        <taxon>Nematoda</taxon>
        <taxon>Chromadorea</taxon>
        <taxon>Rhabditida</taxon>
        <taxon>Rhabditina</taxon>
        <taxon>Rhabditomorpha</taxon>
        <taxon>Strongyloidea</taxon>
        <taxon>Heligmosomidae</taxon>
        <taxon>Heligmosomoides</taxon>
    </lineage>
</organism>
<dbReference type="WBParaSite" id="HPBE_0001905701-mRNA-1">
    <property type="protein sequence ID" value="HPBE_0001905701-mRNA-1"/>
    <property type="gene ID" value="HPBE_0001905701"/>
</dbReference>
<evidence type="ECO:0000256" key="3">
    <source>
        <dbReference type="ARBA" id="ARBA00022842"/>
    </source>
</evidence>
<protein>
    <submittedName>
        <fullName evidence="5">F-box protein</fullName>
    </submittedName>
</protein>
<dbReference type="InterPro" id="IPR036412">
    <property type="entry name" value="HAD-like_sf"/>
</dbReference>
<name>A0A183GAK5_HELPZ</name>
<dbReference type="GO" id="GO:0046872">
    <property type="term" value="F:metal ion binding"/>
    <property type="evidence" value="ECO:0007669"/>
    <property type="project" value="UniProtKB-KW"/>
</dbReference>
<dbReference type="AlphaFoldDB" id="A0A183GAK5"/>
<dbReference type="InterPro" id="IPR008380">
    <property type="entry name" value="HAD-SF_hydro_IG_5-nucl"/>
</dbReference>
<keyword evidence="4" id="KW-1185">Reference proteome</keyword>
<dbReference type="Proteomes" id="UP000050761">
    <property type="component" value="Unassembled WGS sequence"/>
</dbReference>
<evidence type="ECO:0000256" key="1">
    <source>
        <dbReference type="ARBA" id="ARBA00022723"/>
    </source>
</evidence>
<reference evidence="5" key="1">
    <citation type="submission" date="2019-09" db="UniProtKB">
        <authorList>
            <consortium name="WormBaseParasite"/>
        </authorList>
    </citation>
    <scope>IDENTIFICATION</scope>
</reference>
<evidence type="ECO:0000256" key="2">
    <source>
        <dbReference type="ARBA" id="ARBA00022801"/>
    </source>
</evidence>
<keyword evidence="2" id="KW-0378">Hydrolase</keyword>
<dbReference type="SUPFAM" id="SSF56784">
    <property type="entry name" value="HAD-like"/>
    <property type="match status" value="1"/>
</dbReference>
<evidence type="ECO:0000313" key="5">
    <source>
        <dbReference type="WBParaSite" id="HPBE_0001905701-mRNA-1"/>
    </source>
</evidence>